<sequence>MERVRPSHAPSVPAPSALCLAAPRSQRPSLPLTGALPQDPRGRGSLAERREEDLGGKSENAGSPRMPQDSEAPPVWGGASLGALQPPSRTPAPAGKSPVPAAKKEPKEPKKNAESWFSRWLSGKKRTEAYLPDDKNKSIVWDEKKNRWVDTNEPEEEKKAPPPPPVSLPKAPQAAAPGPGGPPRASVNMFSRKAAGSRARYVDILNPGGSQRTDPALAPADLFAPLAPLPIPAQLFEPNPDAEGAPPAEGSGREGQAPAGGPALPEPSSEPQVVSPANSLPASALAPYPVDGPQGGELSRCSSMSSLSREVSQHFHQAPSDHPPAEAPPGASVTFYNPAQFAQASATSGSARPGRIGQRKYPVLR</sequence>
<name>S7Q2F0_MYOBR</name>
<dbReference type="PANTHER" id="PTHR13402:SF13">
    <property type="entry name" value="PROTEIN TRANSPORT PROTEIN SEC16A"/>
    <property type="match status" value="1"/>
</dbReference>
<protein>
    <submittedName>
        <fullName evidence="2">Protein transport protein Sec16A</fullName>
    </submittedName>
</protein>
<feature type="region of interest" description="Disordered" evidence="1">
    <location>
        <begin position="231"/>
        <end position="365"/>
    </location>
</feature>
<evidence type="ECO:0000313" key="2">
    <source>
        <dbReference type="EMBL" id="EPQ17438.1"/>
    </source>
</evidence>
<feature type="compositionally biased region" description="Low complexity" evidence="1">
    <location>
        <begin position="266"/>
        <end position="289"/>
    </location>
</feature>
<feature type="compositionally biased region" description="Low complexity" evidence="1">
    <location>
        <begin position="7"/>
        <end position="17"/>
    </location>
</feature>
<dbReference type="PANTHER" id="PTHR13402">
    <property type="entry name" value="RGPR-RELATED"/>
    <property type="match status" value="1"/>
</dbReference>
<dbReference type="GO" id="GO:0070971">
    <property type="term" value="C:endoplasmic reticulum exit site"/>
    <property type="evidence" value="ECO:0007669"/>
    <property type="project" value="TreeGrafter"/>
</dbReference>
<organism evidence="2 3">
    <name type="scientific">Myotis brandtii</name>
    <name type="common">Brandt's bat</name>
    <dbReference type="NCBI Taxonomy" id="109478"/>
    <lineage>
        <taxon>Eukaryota</taxon>
        <taxon>Metazoa</taxon>
        <taxon>Chordata</taxon>
        <taxon>Craniata</taxon>
        <taxon>Vertebrata</taxon>
        <taxon>Euteleostomi</taxon>
        <taxon>Mammalia</taxon>
        <taxon>Eutheria</taxon>
        <taxon>Laurasiatheria</taxon>
        <taxon>Chiroptera</taxon>
        <taxon>Yangochiroptera</taxon>
        <taxon>Vespertilionidae</taxon>
        <taxon>Myotis</taxon>
    </lineage>
</organism>
<dbReference type="AlphaFoldDB" id="S7Q2F0"/>
<feature type="compositionally biased region" description="Low complexity" evidence="1">
    <location>
        <begin position="297"/>
        <end position="310"/>
    </location>
</feature>
<dbReference type="Proteomes" id="UP000052978">
    <property type="component" value="Unassembled WGS sequence"/>
</dbReference>
<dbReference type="EMBL" id="KE164357">
    <property type="protein sequence ID" value="EPQ17438.1"/>
    <property type="molecule type" value="Genomic_DNA"/>
</dbReference>
<dbReference type="GO" id="GO:0012507">
    <property type="term" value="C:ER to Golgi transport vesicle membrane"/>
    <property type="evidence" value="ECO:0007669"/>
    <property type="project" value="TreeGrafter"/>
</dbReference>
<evidence type="ECO:0000313" key="3">
    <source>
        <dbReference type="Proteomes" id="UP000052978"/>
    </source>
</evidence>
<reference evidence="2 3" key="1">
    <citation type="journal article" date="2013" name="Nat. Commun.">
        <title>Genome analysis reveals insights into physiology and longevity of the Brandt's bat Myotis brandtii.</title>
        <authorList>
            <person name="Seim I."/>
            <person name="Fang X."/>
            <person name="Xiong Z."/>
            <person name="Lobanov A.V."/>
            <person name="Huang Z."/>
            <person name="Ma S."/>
            <person name="Feng Y."/>
            <person name="Turanov A.A."/>
            <person name="Zhu Y."/>
            <person name="Lenz T.L."/>
            <person name="Gerashchenko M.V."/>
            <person name="Fan D."/>
            <person name="Hee Yim S."/>
            <person name="Yao X."/>
            <person name="Jordan D."/>
            <person name="Xiong Y."/>
            <person name="Ma Y."/>
            <person name="Lyapunov A.N."/>
            <person name="Chen G."/>
            <person name="Kulakova O.I."/>
            <person name="Sun Y."/>
            <person name="Lee S.G."/>
            <person name="Bronson R.T."/>
            <person name="Moskalev A.A."/>
            <person name="Sunyaev S.R."/>
            <person name="Zhang G."/>
            <person name="Krogh A."/>
            <person name="Wang J."/>
            <person name="Gladyshev V.N."/>
        </authorList>
    </citation>
    <scope>NUCLEOTIDE SEQUENCE [LARGE SCALE GENOMIC DNA]</scope>
</reference>
<dbReference type="GO" id="GO:0007030">
    <property type="term" value="P:Golgi organization"/>
    <property type="evidence" value="ECO:0007669"/>
    <property type="project" value="TreeGrafter"/>
</dbReference>
<feature type="compositionally biased region" description="Low complexity" evidence="1">
    <location>
        <begin position="168"/>
        <end position="177"/>
    </location>
</feature>
<feature type="compositionally biased region" description="Polar residues" evidence="1">
    <location>
        <begin position="334"/>
        <end position="350"/>
    </location>
</feature>
<keyword evidence="3" id="KW-1185">Reference proteome</keyword>
<feature type="compositionally biased region" description="Basic and acidic residues" evidence="1">
    <location>
        <begin position="40"/>
        <end position="56"/>
    </location>
</feature>
<feature type="region of interest" description="Disordered" evidence="1">
    <location>
        <begin position="1"/>
        <end position="192"/>
    </location>
</feature>
<feature type="compositionally biased region" description="Basic and acidic residues" evidence="1">
    <location>
        <begin position="102"/>
        <end position="113"/>
    </location>
</feature>
<feature type="compositionally biased region" description="Basic and acidic residues" evidence="1">
    <location>
        <begin position="125"/>
        <end position="160"/>
    </location>
</feature>
<evidence type="ECO:0000256" key="1">
    <source>
        <dbReference type="SAM" id="MobiDB-lite"/>
    </source>
</evidence>
<accession>S7Q2F0</accession>
<gene>
    <name evidence="2" type="ORF">D623_10013932</name>
</gene>
<proteinExistence type="predicted"/>
<dbReference type="GO" id="GO:0070973">
    <property type="term" value="P:protein localization to endoplasmic reticulum exit site"/>
    <property type="evidence" value="ECO:0007669"/>
    <property type="project" value="TreeGrafter"/>
</dbReference>